<dbReference type="GO" id="GO:0007166">
    <property type="term" value="P:cell surface receptor signaling pathway"/>
    <property type="evidence" value="ECO:0007669"/>
    <property type="project" value="TreeGrafter"/>
</dbReference>
<evidence type="ECO:0000256" key="7">
    <source>
        <dbReference type="ARBA" id="ARBA00023157"/>
    </source>
</evidence>
<organism evidence="12 13">
    <name type="scientific">Poecilia formosa</name>
    <name type="common">Amazon molly</name>
    <name type="synonym">Limia formosa</name>
    <dbReference type="NCBI Taxonomy" id="48698"/>
    <lineage>
        <taxon>Eukaryota</taxon>
        <taxon>Metazoa</taxon>
        <taxon>Chordata</taxon>
        <taxon>Craniata</taxon>
        <taxon>Vertebrata</taxon>
        <taxon>Euteleostomi</taxon>
        <taxon>Actinopterygii</taxon>
        <taxon>Neopterygii</taxon>
        <taxon>Teleostei</taxon>
        <taxon>Neoteleostei</taxon>
        <taxon>Acanthomorphata</taxon>
        <taxon>Ovalentaria</taxon>
        <taxon>Atherinomorphae</taxon>
        <taxon>Cyprinodontiformes</taxon>
        <taxon>Poeciliidae</taxon>
        <taxon>Poeciliinae</taxon>
        <taxon>Poecilia</taxon>
    </lineage>
</organism>
<name>A0A087XU84_POEFO</name>
<keyword evidence="8" id="KW-0675">Receptor</keyword>
<evidence type="ECO:0000256" key="4">
    <source>
        <dbReference type="ARBA" id="ARBA00022729"/>
    </source>
</evidence>
<dbReference type="InterPro" id="IPR003599">
    <property type="entry name" value="Ig_sub"/>
</dbReference>
<evidence type="ECO:0000256" key="6">
    <source>
        <dbReference type="ARBA" id="ARBA00023136"/>
    </source>
</evidence>
<keyword evidence="10" id="KW-0393">Immunoglobulin domain</keyword>
<evidence type="ECO:0000256" key="2">
    <source>
        <dbReference type="ARBA" id="ARBA00022475"/>
    </source>
</evidence>
<evidence type="ECO:0000256" key="1">
    <source>
        <dbReference type="ARBA" id="ARBA00004251"/>
    </source>
</evidence>
<keyword evidence="7" id="KW-1015">Disulfide bond</keyword>
<evidence type="ECO:0000256" key="5">
    <source>
        <dbReference type="ARBA" id="ARBA00022989"/>
    </source>
</evidence>
<dbReference type="GO" id="GO:0071222">
    <property type="term" value="P:cellular response to lipopolysaccharide"/>
    <property type="evidence" value="ECO:0007669"/>
    <property type="project" value="TreeGrafter"/>
</dbReference>
<dbReference type="PANTHER" id="PTHR25466">
    <property type="entry name" value="T-LYMPHOCYTE ACTIVATION ANTIGEN"/>
    <property type="match status" value="1"/>
</dbReference>
<protein>
    <recommendedName>
        <fullName evidence="11">Ig-like domain-containing protein</fullName>
    </recommendedName>
</protein>
<dbReference type="Pfam" id="PF07686">
    <property type="entry name" value="V-set"/>
    <property type="match status" value="2"/>
</dbReference>
<reference evidence="12" key="3">
    <citation type="submission" date="2025-09" db="UniProtKB">
        <authorList>
            <consortium name="Ensembl"/>
        </authorList>
    </citation>
    <scope>IDENTIFICATION</scope>
</reference>
<accession>A0A087XU84</accession>
<evidence type="ECO:0000256" key="8">
    <source>
        <dbReference type="ARBA" id="ARBA00023170"/>
    </source>
</evidence>
<dbReference type="InterPro" id="IPR051713">
    <property type="entry name" value="T-cell_Activation_Regulation"/>
</dbReference>
<dbReference type="SUPFAM" id="SSF48726">
    <property type="entry name" value="Immunoglobulin"/>
    <property type="match status" value="2"/>
</dbReference>
<evidence type="ECO:0000313" key="13">
    <source>
        <dbReference type="Proteomes" id="UP000028760"/>
    </source>
</evidence>
<keyword evidence="9" id="KW-0325">Glycoprotein</keyword>
<dbReference type="PROSITE" id="PS50835">
    <property type="entry name" value="IG_LIKE"/>
    <property type="match status" value="2"/>
</dbReference>
<dbReference type="EMBL" id="AYCK01026028">
    <property type="status" value="NOT_ANNOTATED_CDS"/>
    <property type="molecule type" value="Genomic_DNA"/>
</dbReference>
<evidence type="ECO:0000313" key="12">
    <source>
        <dbReference type="Ensembl" id="ENSPFOP00000009337.1"/>
    </source>
</evidence>
<dbReference type="Ensembl" id="ENSPFOT00000009350.1">
    <property type="protein sequence ID" value="ENSPFOP00000009337.1"/>
    <property type="gene ID" value="ENSPFOG00000009399.1"/>
</dbReference>
<dbReference type="GO" id="GO:0006955">
    <property type="term" value="P:immune response"/>
    <property type="evidence" value="ECO:0007669"/>
    <property type="project" value="TreeGrafter"/>
</dbReference>
<dbReference type="OMA" id="PCETADI"/>
<evidence type="ECO:0000256" key="3">
    <source>
        <dbReference type="ARBA" id="ARBA00022692"/>
    </source>
</evidence>
<keyword evidence="3" id="KW-0812">Transmembrane</keyword>
<dbReference type="GO" id="GO:0031295">
    <property type="term" value="P:T cell costimulation"/>
    <property type="evidence" value="ECO:0007669"/>
    <property type="project" value="TreeGrafter"/>
</dbReference>
<keyword evidence="2" id="KW-1003">Cell membrane</keyword>
<evidence type="ECO:0000256" key="9">
    <source>
        <dbReference type="ARBA" id="ARBA00023180"/>
    </source>
</evidence>
<keyword evidence="4" id="KW-0732">Signal</keyword>
<dbReference type="InterPro" id="IPR007110">
    <property type="entry name" value="Ig-like_dom"/>
</dbReference>
<evidence type="ECO:0000259" key="11">
    <source>
        <dbReference type="PROSITE" id="PS50835"/>
    </source>
</evidence>
<comment type="subcellular location">
    <subcellularLocation>
        <location evidence="1">Cell membrane</location>
        <topology evidence="1">Single-pass type I membrane protein</topology>
    </subcellularLocation>
</comment>
<dbReference type="InterPro" id="IPR013783">
    <property type="entry name" value="Ig-like_fold"/>
</dbReference>
<dbReference type="SMART" id="SM00406">
    <property type="entry name" value="IGv"/>
    <property type="match status" value="2"/>
</dbReference>
<dbReference type="GO" id="GO:0042102">
    <property type="term" value="P:positive regulation of T cell proliferation"/>
    <property type="evidence" value="ECO:0007669"/>
    <property type="project" value="TreeGrafter"/>
</dbReference>
<keyword evidence="5" id="KW-1133">Transmembrane helix</keyword>
<dbReference type="Proteomes" id="UP000028760">
    <property type="component" value="Unassembled WGS sequence"/>
</dbReference>
<evidence type="ECO:0000256" key="10">
    <source>
        <dbReference type="ARBA" id="ARBA00023319"/>
    </source>
</evidence>
<dbReference type="GO" id="GO:0009897">
    <property type="term" value="C:external side of plasma membrane"/>
    <property type="evidence" value="ECO:0007669"/>
    <property type="project" value="TreeGrafter"/>
</dbReference>
<keyword evidence="6" id="KW-0472">Membrane</keyword>
<proteinExistence type="predicted"/>
<dbReference type="Gene3D" id="2.60.40.10">
    <property type="entry name" value="Immunoglobulins"/>
    <property type="match status" value="2"/>
</dbReference>
<dbReference type="SMART" id="SM00409">
    <property type="entry name" value="IG"/>
    <property type="match status" value="2"/>
</dbReference>
<dbReference type="InterPro" id="IPR036179">
    <property type="entry name" value="Ig-like_dom_sf"/>
</dbReference>
<keyword evidence="13" id="KW-1185">Reference proteome</keyword>
<dbReference type="InterPro" id="IPR013106">
    <property type="entry name" value="Ig_V-set"/>
</dbReference>
<dbReference type="AlphaFoldDB" id="A0A087XU84"/>
<dbReference type="PANTHER" id="PTHR25466:SF14">
    <property type="entry name" value="BUTYROPHILIN SUBFAMILY 2 MEMBER A2-LIKE-RELATED"/>
    <property type="match status" value="1"/>
</dbReference>
<sequence length="219" mass="25269">ENVIEGAESVVLPCKYLGVLPERNPTVIWRRYDLKPQIIHLRREEDDLRGQHIRFSGRTSMKSDALDSLDFSLTLRKPHLSDSGTYTCILSDDREEIRVTDVQLQVEVQQVEVTVQEGEESAILPCETADIEDDDTVEWTRSKPEFMIVHVYQNGSNKAKEQDKSYCERTRMNKEQVKGGDLSLTLRDPREKDGGVYICTIYRKNDIVRQKVILHFVKG</sequence>
<dbReference type="GeneTree" id="ENSGT00940000172906"/>
<reference evidence="13" key="1">
    <citation type="submission" date="2013-10" db="EMBL/GenBank/DDBJ databases">
        <authorList>
            <person name="Schartl M."/>
            <person name="Warren W."/>
        </authorList>
    </citation>
    <scope>NUCLEOTIDE SEQUENCE [LARGE SCALE GENOMIC DNA]</scope>
    <source>
        <strain evidence="13">female</strain>
    </source>
</reference>
<feature type="domain" description="Ig-like" evidence="11">
    <location>
        <begin position="104"/>
        <end position="215"/>
    </location>
</feature>
<feature type="domain" description="Ig-like" evidence="11">
    <location>
        <begin position="1"/>
        <end position="100"/>
    </location>
</feature>
<reference evidence="12" key="2">
    <citation type="submission" date="2025-08" db="UniProtKB">
        <authorList>
            <consortium name="Ensembl"/>
        </authorList>
    </citation>
    <scope>IDENTIFICATION</scope>
</reference>
<dbReference type="GO" id="GO:0042130">
    <property type="term" value="P:negative regulation of T cell proliferation"/>
    <property type="evidence" value="ECO:0007669"/>
    <property type="project" value="TreeGrafter"/>
</dbReference>